<comment type="subcellular location">
    <subcellularLocation>
        <location evidence="1">Cell membrane</location>
        <topology evidence="1">Peripheral membrane protein</topology>
    </subcellularLocation>
</comment>
<dbReference type="PANTHER" id="PTHR42771">
    <property type="entry name" value="IRON(3+)-HYDROXAMATE IMPORT ATP-BINDING PROTEIN FHUC"/>
    <property type="match status" value="1"/>
</dbReference>
<evidence type="ECO:0000313" key="12">
    <source>
        <dbReference type="EMBL" id="MBJ3806869.1"/>
    </source>
</evidence>
<dbReference type="InterPro" id="IPR027417">
    <property type="entry name" value="P-loop_NTPase"/>
</dbReference>
<feature type="region of interest" description="Disordered" evidence="10">
    <location>
        <begin position="264"/>
        <end position="318"/>
    </location>
</feature>
<evidence type="ECO:0000256" key="9">
    <source>
        <dbReference type="ARBA" id="ARBA00023136"/>
    </source>
</evidence>
<proteinExistence type="predicted"/>
<keyword evidence="4" id="KW-0410">Iron transport</keyword>
<name>A0ABS0X1A8_9ACTN</name>
<sequence length="318" mass="33665">MTAPAPATTAAARLTASELTLAYEDRTVVHELDLAIPDGEVTVIVGPNACGKSTTLRALGRLLKPKGGSVLLDGEALAKLPTRRVAQQIGLLPQTPVAPEAITVGDLVARGRQPHQRWWQQWSDADETAVTEAMARTDVAELAERSVDELSGGQRQRVWIAMALAQETELLLLDEPTTYLDISHQVEVLDLVRQLNHDRGRTVVVVLHDLNQAARYADHLVAMKAGRLVARGTPAEVVTEELVREVFGLDCVVIPDPVTGSPLVVPGTPWQPSAPGKSAPPAGPSAPADSSAPTGPSAPADASAPADKKPPLDERPTS</sequence>
<evidence type="ECO:0000313" key="13">
    <source>
        <dbReference type="Proteomes" id="UP000634780"/>
    </source>
</evidence>
<dbReference type="RefSeq" id="WP_190116083.1">
    <property type="nucleotide sequence ID" value="NZ_BMVR01000005.1"/>
</dbReference>
<keyword evidence="2" id="KW-0813">Transport</keyword>
<evidence type="ECO:0000256" key="1">
    <source>
        <dbReference type="ARBA" id="ARBA00004202"/>
    </source>
</evidence>
<keyword evidence="8" id="KW-0406">Ion transport</keyword>
<dbReference type="InterPro" id="IPR051535">
    <property type="entry name" value="Siderophore_ABC-ATPase"/>
</dbReference>
<feature type="compositionally biased region" description="Basic and acidic residues" evidence="10">
    <location>
        <begin position="306"/>
        <end position="318"/>
    </location>
</feature>
<keyword evidence="6 12" id="KW-0067">ATP-binding</keyword>
<dbReference type="PANTHER" id="PTHR42771:SF2">
    <property type="entry name" value="IRON(3+)-HYDROXAMATE IMPORT ATP-BINDING PROTEIN FHUC"/>
    <property type="match status" value="1"/>
</dbReference>
<evidence type="ECO:0000256" key="7">
    <source>
        <dbReference type="ARBA" id="ARBA00023004"/>
    </source>
</evidence>
<dbReference type="GO" id="GO:0005524">
    <property type="term" value="F:ATP binding"/>
    <property type="evidence" value="ECO:0007669"/>
    <property type="project" value="UniProtKB-KW"/>
</dbReference>
<dbReference type="Pfam" id="PF00005">
    <property type="entry name" value="ABC_tran"/>
    <property type="match status" value="1"/>
</dbReference>
<keyword evidence="9" id="KW-0472">Membrane</keyword>
<dbReference type="PROSITE" id="PS00211">
    <property type="entry name" value="ABC_TRANSPORTER_1"/>
    <property type="match status" value="1"/>
</dbReference>
<keyword evidence="7" id="KW-0408">Iron</keyword>
<evidence type="ECO:0000256" key="8">
    <source>
        <dbReference type="ARBA" id="ARBA00023065"/>
    </source>
</evidence>
<keyword evidence="5" id="KW-0547">Nucleotide-binding</keyword>
<protein>
    <submittedName>
        <fullName evidence="12">ABC transporter ATP-binding protein</fullName>
    </submittedName>
</protein>
<dbReference type="Proteomes" id="UP000634780">
    <property type="component" value="Unassembled WGS sequence"/>
</dbReference>
<evidence type="ECO:0000256" key="6">
    <source>
        <dbReference type="ARBA" id="ARBA00022840"/>
    </source>
</evidence>
<feature type="compositionally biased region" description="Low complexity" evidence="10">
    <location>
        <begin position="273"/>
        <end position="305"/>
    </location>
</feature>
<dbReference type="Gene3D" id="3.40.50.300">
    <property type="entry name" value="P-loop containing nucleotide triphosphate hydrolases"/>
    <property type="match status" value="1"/>
</dbReference>
<comment type="caution">
    <text evidence="12">The sequence shown here is derived from an EMBL/GenBank/DDBJ whole genome shotgun (WGS) entry which is preliminary data.</text>
</comment>
<evidence type="ECO:0000256" key="2">
    <source>
        <dbReference type="ARBA" id="ARBA00022448"/>
    </source>
</evidence>
<keyword evidence="3" id="KW-1003">Cell membrane</keyword>
<dbReference type="SUPFAM" id="SSF52540">
    <property type="entry name" value="P-loop containing nucleoside triphosphate hydrolases"/>
    <property type="match status" value="1"/>
</dbReference>
<gene>
    <name evidence="12" type="ORF">JGB26_07000</name>
</gene>
<evidence type="ECO:0000256" key="3">
    <source>
        <dbReference type="ARBA" id="ARBA00022475"/>
    </source>
</evidence>
<evidence type="ECO:0000256" key="4">
    <source>
        <dbReference type="ARBA" id="ARBA00022496"/>
    </source>
</evidence>
<dbReference type="InterPro" id="IPR017871">
    <property type="entry name" value="ABC_transporter-like_CS"/>
</dbReference>
<reference evidence="12 13" key="1">
    <citation type="submission" date="2020-12" db="EMBL/GenBank/DDBJ databases">
        <title>Streptomyces typhae sp. nov., a novel endophytic actinomycete isolated from the root of cattail pollen (Typha angustifolia L.).</title>
        <authorList>
            <person name="Peng C."/>
            <person name="Liu C."/>
        </authorList>
    </citation>
    <scope>NUCLEOTIDE SEQUENCE [LARGE SCALE GENOMIC DNA]</scope>
    <source>
        <strain evidence="12 13">JCM 4753</strain>
    </source>
</reference>
<dbReference type="CDD" id="cd03214">
    <property type="entry name" value="ABC_Iron-Siderophores_B12_Hemin"/>
    <property type="match status" value="1"/>
</dbReference>
<evidence type="ECO:0000259" key="11">
    <source>
        <dbReference type="PROSITE" id="PS50893"/>
    </source>
</evidence>
<dbReference type="EMBL" id="JAEKOZ010000003">
    <property type="protein sequence ID" value="MBJ3806869.1"/>
    <property type="molecule type" value="Genomic_DNA"/>
</dbReference>
<dbReference type="InterPro" id="IPR003439">
    <property type="entry name" value="ABC_transporter-like_ATP-bd"/>
</dbReference>
<evidence type="ECO:0000256" key="10">
    <source>
        <dbReference type="SAM" id="MobiDB-lite"/>
    </source>
</evidence>
<dbReference type="InterPro" id="IPR003593">
    <property type="entry name" value="AAA+_ATPase"/>
</dbReference>
<evidence type="ECO:0000256" key="5">
    <source>
        <dbReference type="ARBA" id="ARBA00022741"/>
    </source>
</evidence>
<organism evidence="12 13">
    <name type="scientific">Streptomyces flavofungini</name>
    <dbReference type="NCBI Taxonomy" id="68200"/>
    <lineage>
        <taxon>Bacteria</taxon>
        <taxon>Bacillati</taxon>
        <taxon>Actinomycetota</taxon>
        <taxon>Actinomycetes</taxon>
        <taxon>Kitasatosporales</taxon>
        <taxon>Streptomycetaceae</taxon>
        <taxon>Streptomyces</taxon>
    </lineage>
</organism>
<keyword evidence="13" id="KW-1185">Reference proteome</keyword>
<accession>A0ABS0X1A8</accession>
<dbReference type="SMART" id="SM00382">
    <property type="entry name" value="AAA"/>
    <property type="match status" value="1"/>
</dbReference>
<dbReference type="PROSITE" id="PS50893">
    <property type="entry name" value="ABC_TRANSPORTER_2"/>
    <property type="match status" value="1"/>
</dbReference>
<feature type="domain" description="ABC transporter" evidence="11">
    <location>
        <begin position="14"/>
        <end position="250"/>
    </location>
</feature>